<evidence type="ECO:0000256" key="1">
    <source>
        <dbReference type="SAM" id="MobiDB-lite"/>
    </source>
</evidence>
<keyword evidence="3" id="KW-1185">Reference proteome</keyword>
<dbReference type="EMBL" id="LVLJ01002295">
    <property type="protein sequence ID" value="OAE25685.1"/>
    <property type="molecule type" value="Genomic_DNA"/>
</dbReference>
<evidence type="ECO:0000313" key="3">
    <source>
        <dbReference type="Proteomes" id="UP000077202"/>
    </source>
</evidence>
<dbReference type="AlphaFoldDB" id="A0A176VZQ6"/>
<reference evidence="2" key="1">
    <citation type="submission" date="2016-03" db="EMBL/GenBank/DDBJ databases">
        <title>Mechanisms controlling the formation of the plant cell surface in tip-growing cells are functionally conserved among land plants.</title>
        <authorList>
            <person name="Honkanen S."/>
            <person name="Jones V.A."/>
            <person name="Morieri G."/>
            <person name="Champion C."/>
            <person name="Hetherington A.J."/>
            <person name="Kelly S."/>
            <person name="Saint-Marcoux D."/>
            <person name="Proust H."/>
            <person name="Prescott H."/>
            <person name="Dolan L."/>
        </authorList>
    </citation>
    <scope>NUCLEOTIDE SEQUENCE [LARGE SCALE GENOMIC DNA]</scope>
    <source>
        <tissue evidence="2">Whole gametophyte</tissue>
    </source>
</reference>
<sequence length="234" mass="25928">MEGMKVCGEEWNGSHIAFRRGSSKQASEQPARPRALPRTPQAPSPLQGSGVGVGLVVGKKRKGEGQKEGQTFELEKDEIPSLGEARALTQAFLLSTKLAFVCDAAGTQALLTLYLRKGMNLRDVIRLFHIKMAPRMAIHAHSILRSSDSGQRFFTIGVKKSEHATSLGKNRNDRCTVLYKNITCYATTMPELQERARFVHRVICLGFPLLSFAMDIQELAIKDRAESLLLLFSN</sequence>
<feature type="region of interest" description="Disordered" evidence="1">
    <location>
        <begin position="16"/>
        <end position="53"/>
    </location>
</feature>
<dbReference type="Proteomes" id="UP000077202">
    <property type="component" value="Unassembled WGS sequence"/>
</dbReference>
<accession>A0A176VZQ6</accession>
<comment type="caution">
    <text evidence="2">The sequence shown here is derived from an EMBL/GenBank/DDBJ whole genome shotgun (WGS) entry which is preliminary data.</text>
</comment>
<organism evidence="2 3">
    <name type="scientific">Marchantia polymorpha subsp. ruderalis</name>
    <dbReference type="NCBI Taxonomy" id="1480154"/>
    <lineage>
        <taxon>Eukaryota</taxon>
        <taxon>Viridiplantae</taxon>
        <taxon>Streptophyta</taxon>
        <taxon>Embryophyta</taxon>
        <taxon>Marchantiophyta</taxon>
        <taxon>Marchantiopsida</taxon>
        <taxon>Marchantiidae</taxon>
        <taxon>Marchantiales</taxon>
        <taxon>Marchantiaceae</taxon>
        <taxon>Marchantia</taxon>
    </lineage>
</organism>
<proteinExistence type="predicted"/>
<name>A0A176VZQ6_MARPO</name>
<gene>
    <name evidence="2" type="ORF">AXG93_4368s1450</name>
</gene>
<evidence type="ECO:0000313" key="2">
    <source>
        <dbReference type="EMBL" id="OAE25685.1"/>
    </source>
</evidence>
<protein>
    <submittedName>
        <fullName evidence="2">Uncharacterized protein</fullName>
    </submittedName>
</protein>